<sequence length="251" mass="29072">MNETLPSKGNDMELFHFLSAGPHVINYAPGMLRKNLKDIEDLILNKRQLNVIARGILIHPDLVNLWKQIGYYEICNDVNDLVMQGELLILFPPTPASDWSRPSIEMVISRPAELINLGFSLKDNVIIDALHMFEHRLNEIGDILWDVFLAIRSGENVYSLAFKFFREAFKPERNLKKDDLLNFLKSKFGYHEQLNKESELLCRVIRNNINDKAKIPIEELNKFAHPDSIISIFDEKTHSRNFLERSDGINN</sequence>
<evidence type="ECO:0000313" key="1">
    <source>
        <dbReference type="EMBL" id="PKB99520.1"/>
    </source>
</evidence>
<dbReference type="VEuPathDB" id="FungiDB:FUN_011485"/>
<dbReference type="Proteomes" id="UP000232722">
    <property type="component" value="Unassembled WGS sequence"/>
</dbReference>
<dbReference type="VEuPathDB" id="FungiDB:RhiirFUN_012789"/>
<evidence type="ECO:0000313" key="2">
    <source>
        <dbReference type="Proteomes" id="UP000232722"/>
    </source>
</evidence>
<reference evidence="1 2" key="2">
    <citation type="submission" date="2017-09" db="EMBL/GenBank/DDBJ databases">
        <title>Extensive intraspecific genome diversity in a model arbuscular mycorrhizal fungus.</title>
        <authorList>
            <person name="Chen E.C."/>
            <person name="Morin E."/>
            <person name="Beaudet D."/>
            <person name="Noel J."/>
            <person name="Ndikumana S."/>
            <person name="Charron P."/>
            <person name="St-Onge C."/>
            <person name="Giorgi J."/>
            <person name="Grigoriev I.V."/>
            <person name="Roux C."/>
            <person name="Martin F.M."/>
            <person name="Corradi N."/>
        </authorList>
    </citation>
    <scope>NUCLEOTIDE SEQUENCE [LARGE SCALE GENOMIC DNA]</scope>
    <source>
        <strain evidence="1 2">A5</strain>
    </source>
</reference>
<dbReference type="EMBL" id="LLXJ01002153">
    <property type="protein sequence ID" value="PKB99520.1"/>
    <property type="molecule type" value="Genomic_DNA"/>
</dbReference>
<proteinExistence type="predicted"/>
<comment type="caution">
    <text evidence="1">The sequence shown here is derived from an EMBL/GenBank/DDBJ whole genome shotgun (WGS) entry which is preliminary data.</text>
</comment>
<organism evidence="1 2">
    <name type="scientific">Rhizophagus irregularis</name>
    <dbReference type="NCBI Taxonomy" id="588596"/>
    <lineage>
        <taxon>Eukaryota</taxon>
        <taxon>Fungi</taxon>
        <taxon>Fungi incertae sedis</taxon>
        <taxon>Mucoromycota</taxon>
        <taxon>Glomeromycotina</taxon>
        <taxon>Glomeromycetes</taxon>
        <taxon>Glomerales</taxon>
        <taxon>Glomeraceae</taxon>
        <taxon>Rhizophagus</taxon>
    </lineage>
</organism>
<dbReference type="VEuPathDB" id="FungiDB:RhiirA1_474440"/>
<name>A0A2N0NY64_9GLOM</name>
<dbReference type="AlphaFoldDB" id="A0A2N0NY64"/>
<protein>
    <submittedName>
        <fullName evidence="1">Uncharacterized protein</fullName>
    </submittedName>
</protein>
<accession>A0A2N0NY64</accession>
<reference evidence="1 2" key="1">
    <citation type="submission" date="2016-04" db="EMBL/GenBank/DDBJ databases">
        <title>Genome analyses suggest a sexual origin of heterokaryosis in a supposedly ancient asexual fungus.</title>
        <authorList>
            <person name="Ropars J."/>
            <person name="Sedzielewska K."/>
            <person name="Noel J."/>
            <person name="Charron P."/>
            <person name="Farinelli L."/>
            <person name="Marton T."/>
            <person name="Kruger M."/>
            <person name="Pelin A."/>
            <person name="Brachmann A."/>
            <person name="Corradi N."/>
        </authorList>
    </citation>
    <scope>NUCLEOTIDE SEQUENCE [LARGE SCALE GENOMIC DNA]</scope>
    <source>
        <strain evidence="1 2">A5</strain>
    </source>
</reference>
<gene>
    <name evidence="1" type="ORF">RhiirA5_505683</name>
</gene>